<evidence type="ECO:0000313" key="1">
    <source>
        <dbReference type="EMBL" id="CAF4430320.1"/>
    </source>
</evidence>
<protein>
    <submittedName>
        <fullName evidence="1">Uncharacterized protein</fullName>
    </submittedName>
</protein>
<comment type="caution">
    <text evidence="1">The sequence shown here is derived from an EMBL/GenBank/DDBJ whole genome shotgun (WGS) entry which is preliminary data.</text>
</comment>
<feature type="non-terminal residue" evidence="1">
    <location>
        <position position="1"/>
    </location>
</feature>
<gene>
    <name evidence="1" type="ORF">KXQ929_LOCUS52745</name>
</gene>
<dbReference type="Proteomes" id="UP000663868">
    <property type="component" value="Unassembled WGS sequence"/>
</dbReference>
<organism evidence="1 2">
    <name type="scientific">Adineta steineri</name>
    <dbReference type="NCBI Taxonomy" id="433720"/>
    <lineage>
        <taxon>Eukaryota</taxon>
        <taxon>Metazoa</taxon>
        <taxon>Spiralia</taxon>
        <taxon>Gnathifera</taxon>
        <taxon>Rotifera</taxon>
        <taxon>Eurotatoria</taxon>
        <taxon>Bdelloidea</taxon>
        <taxon>Adinetida</taxon>
        <taxon>Adinetidae</taxon>
        <taxon>Adineta</taxon>
    </lineage>
</organism>
<proteinExistence type="predicted"/>
<name>A0A820R1H5_9BILA</name>
<reference evidence="1" key="1">
    <citation type="submission" date="2021-02" db="EMBL/GenBank/DDBJ databases">
        <authorList>
            <person name="Nowell W R."/>
        </authorList>
    </citation>
    <scope>NUCLEOTIDE SEQUENCE</scope>
</reference>
<evidence type="ECO:0000313" key="2">
    <source>
        <dbReference type="Proteomes" id="UP000663868"/>
    </source>
</evidence>
<dbReference type="EMBL" id="CAJOBB010028496">
    <property type="protein sequence ID" value="CAF4430320.1"/>
    <property type="molecule type" value="Genomic_DNA"/>
</dbReference>
<accession>A0A820R1H5</accession>
<dbReference type="AlphaFoldDB" id="A0A820R1H5"/>
<feature type="non-terminal residue" evidence="1">
    <location>
        <position position="128"/>
    </location>
</feature>
<sequence>FQLILNMKKPFILLCMKELICLPSEDIIKSILDNYSSIEFYDNENNEEWSENKFIELLGQIRYYLAPDCDMISEEYRHCIPLVVYQPQMIISYEWNCQKDVINLYKQLTQLGYRIWLDIFQMEGEDTL</sequence>